<evidence type="ECO:0000313" key="2">
    <source>
        <dbReference type="EMBL" id="SVC05262.1"/>
    </source>
</evidence>
<reference evidence="2" key="1">
    <citation type="submission" date="2018-05" db="EMBL/GenBank/DDBJ databases">
        <authorList>
            <person name="Lanie J.A."/>
            <person name="Ng W.-L."/>
            <person name="Kazmierczak K.M."/>
            <person name="Andrzejewski T.M."/>
            <person name="Davidsen T.M."/>
            <person name="Wayne K.J."/>
            <person name="Tettelin H."/>
            <person name="Glass J.I."/>
            <person name="Rusch D."/>
            <person name="Podicherti R."/>
            <person name="Tsui H.-C.T."/>
            <person name="Winkler M.E."/>
        </authorList>
    </citation>
    <scope>NUCLEOTIDE SEQUENCE</scope>
</reference>
<protein>
    <submittedName>
        <fullName evidence="2">Uncharacterized protein</fullName>
    </submittedName>
</protein>
<feature type="non-terminal residue" evidence="2">
    <location>
        <position position="1"/>
    </location>
</feature>
<name>A0A382J1H4_9ZZZZ</name>
<proteinExistence type="predicted"/>
<organism evidence="2">
    <name type="scientific">marine metagenome</name>
    <dbReference type="NCBI Taxonomy" id="408172"/>
    <lineage>
        <taxon>unclassified sequences</taxon>
        <taxon>metagenomes</taxon>
        <taxon>ecological metagenomes</taxon>
    </lineage>
</organism>
<feature type="region of interest" description="Disordered" evidence="1">
    <location>
        <begin position="1"/>
        <end position="28"/>
    </location>
</feature>
<sequence length="28" mass="3311">WWWGSKEKTAPKPKVKAQVMGPKNRDEK</sequence>
<evidence type="ECO:0000256" key="1">
    <source>
        <dbReference type="SAM" id="MobiDB-lite"/>
    </source>
</evidence>
<gene>
    <name evidence="2" type="ORF">METZ01_LOCUS258116</name>
</gene>
<dbReference type="AlphaFoldDB" id="A0A382J1H4"/>
<accession>A0A382J1H4</accession>
<dbReference type="EMBL" id="UINC01070820">
    <property type="protein sequence ID" value="SVC05262.1"/>
    <property type="molecule type" value="Genomic_DNA"/>
</dbReference>
<feature type="compositionally biased region" description="Basic and acidic residues" evidence="1">
    <location>
        <begin position="1"/>
        <end position="10"/>
    </location>
</feature>